<dbReference type="Proteomes" id="UP000006023">
    <property type="component" value="Unassembled WGS sequence"/>
</dbReference>
<organism evidence="2 3">
    <name type="scientific">Gordonia amarae NBRC 15530</name>
    <dbReference type="NCBI Taxonomy" id="1075090"/>
    <lineage>
        <taxon>Bacteria</taxon>
        <taxon>Bacillati</taxon>
        <taxon>Actinomycetota</taxon>
        <taxon>Actinomycetes</taxon>
        <taxon>Mycobacteriales</taxon>
        <taxon>Gordoniaceae</taxon>
        <taxon>Gordonia</taxon>
    </lineage>
</organism>
<dbReference type="EMBL" id="BAED01000024">
    <property type="protein sequence ID" value="GAB04895.1"/>
    <property type="molecule type" value="Genomic_DNA"/>
</dbReference>
<accession>G7GMS0</accession>
<evidence type="ECO:0000313" key="3">
    <source>
        <dbReference type="Proteomes" id="UP000006023"/>
    </source>
</evidence>
<dbReference type="AlphaFoldDB" id="G7GMS0"/>
<proteinExistence type="predicted"/>
<comment type="caution">
    <text evidence="2">The sequence shown here is derived from an EMBL/GenBank/DDBJ whole genome shotgun (WGS) entry which is preliminary data.</text>
</comment>
<dbReference type="InterPro" id="IPR043502">
    <property type="entry name" value="DNA/RNA_pol_sf"/>
</dbReference>
<keyword evidence="3" id="KW-1185">Reference proteome</keyword>
<sequence length="1025" mass="111097">MTASESPGANDSGASEIATSRSDHAVPAAGTATDVVLDRPDVDILEVDSWSVRELQDADAGGSGAPFLVLSKRVPRVGELAPDLEQISNLLQKSAAKPQVSDRGHKRPWESNSDPDPVGASEASTGGHAGASLAFGDLPTIRAAGTGMAAIPVSFDTEFVQTADGRRVLVSYQFATPDPVDPSAMVLVVFLPLSRVRLRLTTALREVWREAGLWRHRLAGSVGADGLDVRGFARPGDEDLDGRARSRARRNRLYRTHSVPLNLRCHFGKADMTVFRRVQPDPLKSLTSAAGGLVTLQPFRVCASDESRRYLYPFSVSVSDTMCHAPAGSKTLDALGAACGQPKVVLPDGVIERMDLLRRDDLILFLRYSANDPVVVHEYLERLYGVDVRPPVTLSGGAANAFKASVQRYWNIGSDEVFSLRFGGLVKRDPEVRAGEDDRSYYEKRGKIPVDGAARAVIDACANGYHGGLNMCPMPGYREAETFDFDLQGAYPTAMSLVRDVDWAHADGVIAEVITNRELTLDDVPGPMTPFVGWVEFEFGRDVVYPCLPIFTDGSPMYVRTSAGRPGAQVMGPEVYLALKLGARVHCQIGYRLRPLSMPDGSPSHALRAGVVQMVKDRAAVKAAFGKKSLEELAIKTMANSTYGKTAQDVAQQNAWDAYEQKMDAVGGSAITSPYHAAMTTSFVRAELLAAANQLHASGFQFFSVTTDGFISDADLETVVGLDLYGLAAMAADARALIADGDRSIWEVKHRQRSFLNVTTRGNVALNDDGVLAKNSFKTPVEVLKAGVERQHFFDLVISRTRRVPNPVKVFPSFRELSYDDGRRVDFIASVNDRELSMDYDCKRQPDFATMRAAHPLDSNGAAHEVATFDTTAWETIDDCLRGREVAKNQADAGGCLRTVAEWREWELRRAHGAGRRIADPHRSVLLSILIGHRQGVLGFDVPGLAASAGTVKARLAWLSGWGLGVAKESDWKNARRPDRLGQMLAPSACEPFLSAIRSAAPGSVPWDLTTESEGGGDEGAERAC</sequence>
<dbReference type="eggNOG" id="ENOG502ZAHJ">
    <property type="taxonomic scope" value="Bacteria"/>
</dbReference>
<protein>
    <recommendedName>
        <fullName evidence="4">DNA-directed DNA polymerase</fullName>
    </recommendedName>
</protein>
<feature type="region of interest" description="Disordered" evidence="1">
    <location>
        <begin position="92"/>
        <end position="126"/>
    </location>
</feature>
<dbReference type="STRING" id="1075090.GOAMR_24_00180"/>
<evidence type="ECO:0000313" key="2">
    <source>
        <dbReference type="EMBL" id="GAB04895.1"/>
    </source>
</evidence>
<dbReference type="RefSeq" id="WP_005184836.1">
    <property type="nucleotide sequence ID" value="NZ_BAED01000024.1"/>
</dbReference>
<dbReference type="SUPFAM" id="SSF56672">
    <property type="entry name" value="DNA/RNA polymerases"/>
    <property type="match status" value="1"/>
</dbReference>
<gene>
    <name evidence="2" type="ORF">GOAMR_24_00180</name>
</gene>
<name>G7GMS0_9ACTN</name>
<feature type="compositionally biased region" description="Basic and acidic residues" evidence="1">
    <location>
        <begin position="100"/>
        <end position="109"/>
    </location>
</feature>
<reference evidence="2 3" key="1">
    <citation type="submission" date="2011-11" db="EMBL/GenBank/DDBJ databases">
        <title>Whole genome shotgun sequence of Gordonia amarae NBRC 15530.</title>
        <authorList>
            <person name="Takarada H."/>
            <person name="Hosoyama A."/>
            <person name="Tsuchikane K."/>
            <person name="Katsumata H."/>
            <person name="Yamazaki S."/>
            <person name="Fujita N."/>
        </authorList>
    </citation>
    <scope>NUCLEOTIDE SEQUENCE [LARGE SCALE GENOMIC DNA]</scope>
    <source>
        <strain evidence="2 3">NBRC 15530</strain>
    </source>
</reference>
<evidence type="ECO:0008006" key="4">
    <source>
        <dbReference type="Google" id="ProtNLM"/>
    </source>
</evidence>
<feature type="region of interest" description="Disordered" evidence="1">
    <location>
        <begin position="1005"/>
        <end position="1025"/>
    </location>
</feature>
<feature type="region of interest" description="Disordered" evidence="1">
    <location>
        <begin position="1"/>
        <end position="33"/>
    </location>
</feature>
<evidence type="ECO:0000256" key="1">
    <source>
        <dbReference type="SAM" id="MobiDB-lite"/>
    </source>
</evidence>
<feature type="compositionally biased region" description="Polar residues" evidence="1">
    <location>
        <begin position="1"/>
        <end position="20"/>
    </location>
</feature>